<evidence type="ECO:0000313" key="3">
    <source>
        <dbReference type="Proteomes" id="UP000256520"/>
    </source>
</evidence>
<evidence type="ECO:0000256" key="1">
    <source>
        <dbReference type="SAM" id="Phobius"/>
    </source>
</evidence>
<dbReference type="RefSeq" id="WP_115749765.1">
    <property type="nucleotide sequence ID" value="NZ_PIOD01000011.1"/>
</dbReference>
<name>A0A3D8PNL2_9BACI</name>
<feature type="transmembrane region" description="Helical" evidence="1">
    <location>
        <begin position="39"/>
        <end position="58"/>
    </location>
</feature>
<organism evidence="2 3">
    <name type="scientific">Oceanobacillus chungangensis</name>
    <dbReference type="NCBI Taxonomy" id="1229152"/>
    <lineage>
        <taxon>Bacteria</taxon>
        <taxon>Bacillati</taxon>
        <taxon>Bacillota</taxon>
        <taxon>Bacilli</taxon>
        <taxon>Bacillales</taxon>
        <taxon>Bacillaceae</taxon>
        <taxon>Oceanobacillus</taxon>
    </lineage>
</organism>
<comment type="caution">
    <text evidence="2">The sequence shown here is derived from an EMBL/GenBank/DDBJ whole genome shotgun (WGS) entry which is preliminary data.</text>
</comment>
<proteinExistence type="predicted"/>
<gene>
    <name evidence="2" type="ORF">CWR45_10145</name>
</gene>
<keyword evidence="3" id="KW-1185">Reference proteome</keyword>
<protein>
    <recommendedName>
        <fullName evidence="4">HIG1 domain-containing protein</fullName>
    </recommendedName>
</protein>
<dbReference type="AlphaFoldDB" id="A0A3D8PNL2"/>
<keyword evidence="1" id="KW-0472">Membrane</keyword>
<evidence type="ECO:0008006" key="4">
    <source>
        <dbReference type="Google" id="ProtNLM"/>
    </source>
</evidence>
<keyword evidence="1" id="KW-0812">Transmembrane</keyword>
<reference evidence="3" key="1">
    <citation type="submission" date="2017-11" db="EMBL/GenBank/DDBJ databases">
        <authorList>
            <person name="Zhu W."/>
        </authorList>
    </citation>
    <scope>NUCLEOTIDE SEQUENCE [LARGE SCALE GENOMIC DNA]</scope>
    <source>
        <strain evidence="3">CAU 1051</strain>
    </source>
</reference>
<sequence>MLFIITVILIVISLGVYIGFVSNQGKDERGQAIIAKSSQIAFILILLGFVFQGFYYQFTNPMLIKLKQ</sequence>
<evidence type="ECO:0000313" key="2">
    <source>
        <dbReference type="EMBL" id="RDW17696.1"/>
    </source>
</evidence>
<dbReference type="OrthoDB" id="2474051at2"/>
<dbReference type="EMBL" id="PIOD01000011">
    <property type="protein sequence ID" value="RDW17696.1"/>
    <property type="molecule type" value="Genomic_DNA"/>
</dbReference>
<accession>A0A3D8PNL2</accession>
<dbReference type="Proteomes" id="UP000256520">
    <property type="component" value="Unassembled WGS sequence"/>
</dbReference>
<keyword evidence="1" id="KW-1133">Transmembrane helix</keyword>